<dbReference type="GO" id="GO:0005344">
    <property type="term" value="F:oxygen carrier activity"/>
    <property type="evidence" value="ECO:0007669"/>
    <property type="project" value="UniProtKB-KW"/>
</dbReference>
<reference evidence="7" key="1">
    <citation type="submission" date="2016-07" db="EMBL/GenBank/DDBJ databases">
        <authorList>
            <person name="Florea S."/>
            <person name="Webb J.S."/>
            <person name="Jaromczyk J."/>
            <person name="Schardl C.L."/>
        </authorList>
    </citation>
    <scope>NUCLEOTIDE SEQUENCE [LARGE SCALE GENOMIC DNA]</scope>
    <source>
        <strain evidence="7">MV-1</strain>
    </source>
</reference>
<dbReference type="InterPro" id="IPR035938">
    <property type="entry name" value="Hemerythrin-like_sf"/>
</dbReference>
<dbReference type="PROSITE" id="PS00550">
    <property type="entry name" value="HEMERYTHRINS"/>
    <property type="match status" value="1"/>
</dbReference>
<keyword evidence="4" id="KW-0408">Iron</keyword>
<dbReference type="CDD" id="cd12107">
    <property type="entry name" value="Hemerythrin"/>
    <property type="match status" value="1"/>
</dbReference>
<accession>A0A1E5QC78</accession>
<dbReference type="InterPro" id="IPR050669">
    <property type="entry name" value="Hemerythrin"/>
</dbReference>
<dbReference type="InterPro" id="IPR016131">
    <property type="entry name" value="Haemerythrin_Fe_BS"/>
</dbReference>
<keyword evidence="2" id="KW-0813">Transport</keyword>
<sequence>MKVGIPSVDFEHKALIDEINALGDLLETNTAVDKITARLGAIHALIEGHFALEEKIMLDMGYNGYHAHKEDHNRLLEQIRDIMDDTVVADQVDIAATLGARLDAWFSVHLRTFDRSFHTHIKS</sequence>
<feature type="domain" description="Hemerythrin-like" evidence="5">
    <location>
        <begin position="5"/>
        <end position="115"/>
    </location>
</feature>
<evidence type="ECO:0000259" key="5">
    <source>
        <dbReference type="Pfam" id="PF01814"/>
    </source>
</evidence>
<gene>
    <name evidence="6" type="ORF">BEN30_01755</name>
</gene>
<evidence type="ECO:0000313" key="7">
    <source>
        <dbReference type="Proteomes" id="UP000095347"/>
    </source>
</evidence>
<name>A0A1E5QC78_9PROT</name>
<dbReference type="InterPro" id="IPR012312">
    <property type="entry name" value="Hemerythrin-like"/>
</dbReference>
<dbReference type="InterPro" id="IPR012827">
    <property type="entry name" value="Hemerythrin_metal-bd"/>
</dbReference>
<dbReference type="Proteomes" id="UP000095347">
    <property type="component" value="Unassembled WGS sequence"/>
</dbReference>
<evidence type="ECO:0000256" key="1">
    <source>
        <dbReference type="ARBA" id="ARBA00010587"/>
    </source>
</evidence>
<dbReference type="Pfam" id="PF01814">
    <property type="entry name" value="Hemerythrin"/>
    <property type="match status" value="1"/>
</dbReference>
<dbReference type="AlphaFoldDB" id="A0A1E5QC78"/>
<keyword evidence="7" id="KW-1185">Reference proteome</keyword>
<dbReference type="PANTHER" id="PTHR37164:SF1">
    <property type="entry name" value="BACTERIOHEMERYTHRIN"/>
    <property type="match status" value="1"/>
</dbReference>
<keyword evidence="2" id="KW-0561">Oxygen transport</keyword>
<dbReference type="GO" id="GO:0046872">
    <property type="term" value="F:metal ion binding"/>
    <property type="evidence" value="ECO:0007669"/>
    <property type="project" value="UniProtKB-KW"/>
</dbReference>
<dbReference type="PANTHER" id="PTHR37164">
    <property type="entry name" value="BACTERIOHEMERYTHRIN"/>
    <property type="match status" value="1"/>
</dbReference>
<evidence type="ECO:0000313" key="6">
    <source>
        <dbReference type="EMBL" id="OEJ69592.1"/>
    </source>
</evidence>
<comment type="caution">
    <text evidence="6">The sequence shown here is derived from an EMBL/GenBank/DDBJ whole genome shotgun (WGS) entry which is preliminary data.</text>
</comment>
<dbReference type="EMBL" id="MCGG01000002">
    <property type="protein sequence ID" value="OEJ69592.1"/>
    <property type="molecule type" value="Genomic_DNA"/>
</dbReference>
<organism evidence="6 7">
    <name type="scientific">Magnetovibrio blakemorei</name>
    <dbReference type="NCBI Taxonomy" id="28181"/>
    <lineage>
        <taxon>Bacteria</taxon>
        <taxon>Pseudomonadati</taxon>
        <taxon>Pseudomonadota</taxon>
        <taxon>Alphaproteobacteria</taxon>
        <taxon>Rhodospirillales</taxon>
        <taxon>Magnetovibrionaceae</taxon>
        <taxon>Magnetovibrio</taxon>
    </lineage>
</organism>
<protein>
    <recommendedName>
        <fullName evidence="5">Hemerythrin-like domain-containing protein</fullName>
    </recommendedName>
</protein>
<evidence type="ECO:0000256" key="4">
    <source>
        <dbReference type="ARBA" id="ARBA00023004"/>
    </source>
</evidence>
<dbReference type="NCBIfam" id="TIGR02481">
    <property type="entry name" value="hemeryth_dom"/>
    <property type="match status" value="1"/>
</dbReference>
<proteinExistence type="inferred from homology"/>
<dbReference type="Gene3D" id="1.20.120.50">
    <property type="entry name" value="Hemerythrin-like"/>
    <property type="match status" value="1"/>
</dbReference>
<evidence type="ECO:0000256" key="3">
    <source>
        <dbReference type="ARBA" id="ARBA00022723"/>
    </source>
</evidence>
<dbReference type="SUPFAM" id="SSF47188">
    <property type="entry name" value="Hemerythrin-like"/>
    <property type="match status" value="1"/>
</dbReference>
<evidence type="ECO:0000256" key="2">
    <source>
        <dbReference type="ARBA" id="ARBA00022621"/>
    </source>
</evidence>
<dbReference type="STRING" id="28181.BEN30_01755"/>
<keyword evidence="3" id="KW-0479">Metal-binding</keyword>
<comment type="similarity">
    <text evidence="1">Belongs to the hemerythrin family.</text>
</comment>